<evidence type="ECO:0000313" key="1">
    <source>
        <dbReference type="EMBL" id="RGZ75981.1"/>
    </source>
</evidence>
<evidence type="ECO:0000313" key="2">
    <source>
        <dbReference type="Proteomes" id="UP000283431"/>
    </source>
</evidence>
<gene>
    <name evidence="1" type="ORF">DW975_03980</name>
</gene>
<dbReference type="Proteomes" id="UP000283431">
    <property type="component" value="Unassembled WGS sequence"/>
</dbReference>
<dbReference type="EMBL" id="QSEN01000005">
    <property type="protein sequence ID" value="RGZ75981.1"/>
    <property type="molecule type" value="Genomic_DNA"/>
</dbReference>
<protein>
    <recommendedName>
        <fullName evidence="3">Bacteriophage abortive infection AbiH</fullName>
    </recommendedName>
</protein>
<accession>A0A413PIX0</accession>
<dbReference type="InterPro" id="IPR025935">
    <property type="entry name" value="AbiH"/>
</dbReference>
<dbReference type="AlphaFoldDB" id="A0A413PIX0"/>
<comment type="caution">
    <text evidence="1">The sequence shown here is derived from an EMBL/GenBank/DDBJ whole genome shotgun (WGS) entry which is preliminary data.</text>
</comment>
<evidence type="ECO:0008006" key="3">
    <source>
        <dbReference type="Google" id="ProtNLM"/>
    </source>
</evidence>
<reference evidence="1 2" key="1">
    <citation type="submission" date="2018-08" db="EMBL/GenBank/DDBJ databases">
        <title>A genome reference for cultivated species of the human gut microbiota.</title>
        <authorList>
            <person name="Zou Y."/>
            <person name="Xue W."/>
            <person name="Luo G."/>
        </authorList>
    </citation>
    <scope>NUCLEOTIDE SEQUENCE [LARGE SCALE GENOMIC DNA]</scope>
    <source>
        <strain evidence="1 2">AM48-7</strain>
    </source>
</reference>
<sequence length="392" mass="46810">MVMMEMGNTLEEMDNKKILIVGNGFDLAHNLKTRYSDVLEVFKKRKSFYGLYINRKIDTGFDEKIADNIPKALESYDSKNLEKLDKIIRNNSWVEYYSGCGAELDLWIDFERELVPVLDIFDFILSADINFEDGSIEFERNSFFKFNCYFLRYFTILNNKIFVKNYYIDSSYGLMKKTLLRDLKNEFLEFIEALEIYFYEFVEKASDVHPISQIREIEPDYIISFNYTHTEKYYGINNVHHIHGVIRDDLDCGSNNMVLGVNDYDNKDFIYFVKYFQRIQKHCGVDYKYIINEPCIFKSSDEFDKEYNDYELYIYGHSLDETDKDVLKFAIGDFDDKNQFQMKARKVIIYYYDQQDFELKVINLITLFGRDIVEKNMDDNKIIFIKIDSNID</sequence>
<name>A0A413PIX0_9FIRM</name>
<proteinExistence type="predicted"/>
<organism evidence="1 2">
    <name type="scientific">Agathobacter rectalis</name>
    <dbReference type="NCBI Taxonomy" id="39491"/>
    <lineage>
        <taxon>Bacteria</taxon>
        <taxon>Bacillati</taxon>
        <taxon>Bacillota</taxon>
        <taxon>Clostridia</taxon>
        <taxon>Lachnospirales</taxon>
        <taxon>Lachnospiraceae</taxon>
        <taxon>Agathobacter</taxon>
    </lineage>
</organism>
<dbReference type="Pfam" id="PF14253">
    <property type="entry name" value="AbiH"/>
    <property type="match status" value="1"/>
</dbReference>